<evidence type="ECO:0000256" key="2">
    <source>
        <dbReference type="ARBA" id="ARBA00022741"/>
    </source>
</evidence>
<dbReference type="AlphaFoldDB" id="A0A1U7IRH4"/>
<protein>
    <recommendedName>
        <fullName evidence="5">DALR anticodon binding domain-containing protein</fullName>
    </recommendedName>
</protein>
<dbReference type="STRING" id="454136.NIES2119_03195"/>
<dbReference type="Pfam" id="PF05746">
    <property type="entry name" value="DALR_1"/>
    <property type="match status" value="1"/>
</dbReference>
<evidence type="ECO:0000256" key="1">
    <source>
        <dbReference type="ARBA" id="ARBA00022598"/>
    </source>
</evidence>
<dbReference type="GO" id="GO:0006420">
    <property type="term" value="P:arginyl-tRNA aminoacylation"/>
    <property type="evidence" value="ECO:0007669"/>
    <property type="project" value="InterPro"/>
</dbReference>
<feature type="domain" description="DALR anticodon binding" evidence="5">
    <location>
        <begin position="215"/>
        <end position="346"/>
    </location>
</feature>
<sequence>MNLNLLITEFPSVKVFIQFWLLDTLITVAHQPQIIPSLPLADSKCIITPKSDLYTLKLSTKCSQFSEKLVTKSILSITRANKNSAVLYICAIAFKLSPSWGKSAIDIANQIAEHFAHLSNQDLAVDPKKYFTLKVIPPGWLHLQPTDLGIATWLQSLAGQGRWGAGGQGSRGAGEQGGRGAGGQGGRRQKAEEKVKIPLVPPSPSIPSTQSLFSVQYVHARCCSLLRLAKSDGKWGAIAPDAIPWLNEIGQLRLTHPAERNLISQLFSALDALYYPELSKNQNWEKLAQEITLSWEDFYRKCRIWGEVKTETPELAQARLGLLMATQTMLRLLLEDYLGISAPLEL</sequence>
<accession>A0A1U7IRH4</accession>
<name>A0A1U7IRH4_9CYAN</name>
<dbReference type="InterPro" id="IPR008909">
    <property type="entry name" value="DALR_anticod-bd"/>
</dbReference>
<dbReference type="GO" id="GO:0005524">
    <property type="term" value="F:ATP binding"/>
    <property type="evidence" value="ECO:0007669"/>
    <property type="project" value="UniProtKB-KW"/>
</dbReference>
<gene>
    <name evidence="6" type="ORF">NIES2119_03195</name>
</gene>
<proteinExistence type="predicted"/>
<dbReference type="InterPro" id="IPR009080">
    <property type="entry name" value="tRNAsynth_Ia_anticodon-bd"/>
</dbReference>
<feature type="region of interest" description="Disordered" evidence="4">
    <location>
        <begin position="164"/>
        <end position="193"/>
    </location>
</feature>
<dbReference type="Proteomes" id="UP000185860">
    <property type="component" value="Unassembled WGS sequence"/>
</dbReference>
<evidence type="ECO:0000256" key="4">
    <source>
        <dbReference type="SAM" id="MobiDB-lite"/>
    </source>
</evidence>
<dbReference type="SUPFAM" id="SSF47323">
    <property type="entry name" value="Anticodon-binding domain of a subclass of class I aminoacyl-tRNA synthetases"/>
    <property type="match status" value="1"/>
</dbReference>
<dbReference type="Gene3D" id="1.10.730.10">
    <property type="entry name" value="Isoleucyl-tRNA Synthetase, Domain 1"/>
    <property type="match status" value="1"/>
</dbReference>
<keyword evidence="2" id="KW-0547">Nucleotide-binding</keyword>
<dbReference type="EMBL" id="MRCE01000003">
    <property type="protein sequence ID" value="OKH39972.1"/>
    <property type="molecule type" value="Genomic_DNA"/>
</dbReference>
<feature type="compositionally biased region" description="Gly residues" evidence="4">
    <location>
        <begin position="164"/>
        <end position="186"/>
    </location>
</feature>
<evidence type="ECO:0000256" key="3">
    <source>
        <dbReference type="ARBA" id="ARBA00022840"/>
    </source>
</evidence>
<evidence type="ECO:0000313" key="6">
    <source>
        <dbReference type="EMBL" id="OKH39972.1"/>
    </source>
</evidence>
<organism evidence="6 7">
    <name type="scientific">[Phormidium ambiguum] IAM M-71</name>
    <dbReference type="NCBI Taxonomy" id="454136"/>
    <lineage>
        <taxon>Bacteria</taxon>
        <taxon>Bacillati</taxon>
        <taxon>Cyanobacteriota</taxon>
        <taxon>Cyanophyceae</taxon>
        <taxon>Oscillatoriophycideae</taxon>
        <taxon>Aerosakkonematales</taxon>
        <taxon>Aerosakkonemataceae</taxon>
        <taxon>Floridanema</taxon>
    </lineage>
</organism>
<evidence type="ECO:0000259" key="5">
    <source>
        <dbReference type="SMART" id="SM00836"/>
    </source>
</evidence>
<keyword evidence="3" id="KW-0067">ATP-binding</keyword>
<dbReference type="SMART" id="SM00836">
    <property type="entry name" value="DALR_1"/>
    <property type="match status" value="1"/>
</dbReference>
<keyword evidence="1" id="KW-0436">Ligase</keyword>
<evidence type="ECO:0000313" key="7">
    <source>
        <dbReference type="Proteomes" id="UP000185860"/>
    </source>
</evidence>
<dbReference type="GO" id="GO:0004814">
    <property type="term" value="F:arginine-tRNA ligase activity"/>
    <property type="evidence" value="ECO:0007669"/>
    <property type="project" value="InterPro"/>
</dbReference>
<reference evidence="6 7" key="1">
    <citation type="submission" date="2016-11" db="EMBL/GenBank/DDBJ databases">
        <title>Draft Genome Sequences of Nine Cyanobacterial Strains from Diverse Habitats.</title>
        <authorList>
            <person name="Zhu T."/>
            <person name="Hou S."/>
            <person name="Lu X."/>
            <person name="Hess W.R."/>
        </authorList>
    </citation>
    <scope>NUCLEOTIDE SEQUENCE [LARGE SCALE GENOMIC DNA]</scope>
    <source>
        <strain evidence="6 7">IAM M-71</strain>
    </source>
</reference>
<comment type="caution">
    <text evidence="6">The sequence shown here is derived from an EMBL/GenBank/DDBJ whole genome shotgun (WGS) entry which is preliminary data.</text>
</comment>